<feature type="compositionally biased region" description="Polar residues" evidence="1">
    <location>
        <begin position="269"/>
        <end position="293"/>
    </location>
</feature>
<feature type="region of interest" description="Disordered" evidence="1">
    <location>
        <begin position="351"/>
        <end position="411"/>
    </location>
</feature>
<protein>
    <submittedName>
        <fullName evidence="2">6446_t:CDS:1</fullName>
    </submittedName>
</protein>
<dbReference type="OrthoDB" id="9514740at2759"/>
<feature type="region of interest" description="Disordered" evidence="1">
    <location>
        <begin position="269"/>
        <end position="321"/>
    </location>
</feature>
<dbReference type="AlphaFoldDB" id="A0A9N8ZE97"/>
<feature type="compositionally biased region" description="Low complexity" evidence="1">
    <location>
        <begin position="397"/>
        <end position="408"/>
    </location>
</feature>
<feature type="compositionally biased region" description="Polar residues" evidence="1">
    <location>
        <begin position="301"/>
        <end position="321"/>
    </location>
</feature>
<keyword evidence="3" id="KW-1185">Reference proteome</keyword>
<name>A0A9N8ZE97_9GLOM</name>
<dbReference type="EMBL" id="CAJVPL010000327">
    <property type="protein sequence ID" value="CAG8483555.1"/>
    <property type="molecule type" value="Genomic_DNA"/>
</dbReference>
<feature type="compositionally biased region" description="Basic and acidic residues" evidence="1">
    <location>
        <begin position="361"/>
        <end position="374"/>
    </location>
</feature>
<feature type="region of interest" description="Disordered" evidence="1">
    <location>
        <begin position="230"/>
        <end position="249"/>
    </location>
</feature>
<reference evidence="2" key="1">
    <citation type="submission" date="2021-06" db="EMBL/GenBank/DDBJ databases">
        <authorList>
            <person name="Kallberg Y."/>
            <person name="Tangrot J."/>
            <person name="Rosling A."/>
        </authorList>
    </citation>
    <scope>NUCLEOTIDE SEQUENCE</scope>
    <source>
        <strain evidence="2">MT106</strain>
    </source>
</reference>
<organism evidence="2 3">
    <name type="scientific">Ambispora gerdemannii</name>
    <dbReference type="NCBI Taxonomy" id="144530"/>
    <lineage>
        <taxon>Eukaryota</taxon>
        <taxon>Fungi</taxon>
        <taxon>Fungi incertae sedis</taxon>
        <taxon>Mucoromycota</taxon>
        <taxon>Glomeromycotina</taxon>
        <taxon>Glomeromycetes</taxon>
        <taxon>Archaeosporales</taxon>
        <taxon>Ambisporaceae</taxon>
        <taxon>Ambispora</taxon>
    </lineage>
</organism>
<comment type="caution">
    <text evidence="2">The sequence shown here is derived from an EMBL/GenBank/DDBJ whole genome shotgun (WGS) entry which is preliminary data.</text>
</comment>
<evidence type="ECO:0000313" key="3">
    <source>
        <dbReference type="Proteomes" id="UP000789831"/>
    </source>
</evidence>
<proteinExistence type="predicted"/>
<gene>
    <name evidence="2" type="ORF">AGERDE_LOCUS3363</name>
</gene>
<evidence type="ECO:0000256" key="1">
    <source>
        <dbReference type="SAM" id="MobiDB-lite"/>
    </source>
</evidence>
<feature type="compositionally biased region" description="Polar residues" evidence="1">
    <location>
        <begin position="351"/>
        <end position="360"/>
    </location>
</feature>
<dbReference type="SUPFAM" id="SSF56399">
    <property type="entry name" value="ADP-ribosylation"/>
    <property type="match status" value="1"/>
</dbReference>
<dbReference type="Proteomes" id="UP000789831">
    <property type="component" value="Unassembled WGS sequence"/>
</dbReference>
<feature type="compositionally biased region" description="Basic residues" evidence="1">
    <location>
        <begin position="387"/>
        <end position="396"/>
    </location>
</feature>
<accession>A0A9N8ZE97</accession>
<dbReference type="Gene3D" id="3.90.228.10">
    <property type="match status" value="1"/>
</dbReference>
<sequence>MIINQEDENAGTCNLIINNSYSNNNNIVINSNNQFIENRRVLVTSPRNYSLTHRPSLCRQPGCPDEFCNDCNHLKPLSFSESQDQMAFTIRGYANNYFNSNTAQDLKSSSLNQTAAITPTATNCPPFVQNQIMTPQNYHIKQTTATPNVNPTNEFSFYVRSCPNNYCDGSSCPNCASYPIYNASYPQQIINKGDIPICSQYGCQSPCQINNGQLLKFCCGVYCGKNDSQQGSQPMSPISPHAGTTPVTASGTPAFTAAIPALTMGMPTLTSGMATPTTAGSHPLTIDTNQAPSLDSAESPIPSSATTTLPETPTHNYDSTTSIGNYSENKLDASIAPYIIKNNNTLSVTSIDPEQISSSPKEPERKMSLKREAVDENDLEDDDIKPIKSKSKKKRTSTTSTTTSTDKSVPSRECSRIGCEKQTMTKNKRAKRYFAYCSSQCFWKETETLRETRAVILDKNDSDYTKVSTKFKENLKSYRIKYILRLQLSAEITNHHLATREAMMKSLEVDDKGKLVRKMYHGTKSVCDPSKIIADGIATFCKDKSCGMCGIVAYGNRTSYSKTSGSMWFSENSEKAQQHCAGSKVQAMFLVDVLTTNIEPIIAVDKDEVDFMPL</sequence>
<evidence type="ECO:0000313" key="2">
    <source>
        <dbReference type="EMBL" id="CAG8483555.1"/>
    </source>
</evidence>